<dbReference type="PANTHER" id="PTHR46791">
    <property type="entry name" value="EXPRESSED PROTEIN"/>
    <property type="match status" value="1"/>
</dbReference>
<dbReference type="Proteomes" id="UP001249851">
    <property type="component" value="Unassembled WGS sequence"/>
</dbReference>
<evidence type="ECO:0000313" key="2">
    <source>
        <dbReference type="EMBL" id="KAK2558555.1"/>
    </source>
</evidence>
<gene>
    <name evidence="2" type="ORF">P5673_019275</name>
</gene>
<dbReference type="InterPro" id="IPR058913">
    <property type="entry name" value="Integrase_dom_put"/>
</dbReference>
<comment type="caution">
    <text evidence="2">The sequence shown here is derived from an EMBL/GenBank/DDBJ whole genome shotgun (WGS) entry which is preliminary data.</text>
</comment>
<dbReference type="PANTHER" id="PTHR46791:SF13">
    <property type="entry name" value="CLR5 DOMAIN-CONTAINING PROTEIN"/>
    <property type="match status" value="1"/>
</dbReference>
<dbReference type="AlphaFoldDB" id="A0AAD9QC71"/>
<proteinExistence type="predicted"/>
<accession>A0AAD9QC71</accession>
<feature type="domain" description="Integrase core" evidence="1">
    <location>
        <begin position="135"/>
        <end position="226"/>
    </location>
</feature>
<dbReference type="EMBL" id="JARQWQ010000044">
    <property type="protein sequence ID" value="KAK2558555.1"/>
    <property type="molecule type" value="Genomic_DNA"/>
</dbReference>
<protein>
    <recommendedName>
        <fullName evidence="1">Integrase core domain-containing protein</fullName>
    </recommendedName>
</protein>
<reference evidence="2" key="1">
    <citation type="journal article" date="2023" name="G3 (Bethesda)">
        <title>Whole genome assembly and annotation of the endangered Caribbean coral Acropora cervicornis.</title>
        <authorList>
            <person name="Selwyn J.D."/>
            <person name="Vollmer S.V."/>
        </authorList>
    </citation>
    <scope>NUCLEOTIDE SEQUENCE</scope>
    <source>
        <strain evidence="2">K2</strain>
    </source>
</reference>
<keyword evidence="3" id="KW-1185">Reference proteome</keyword>
<evidence type="ECO:0000313" key="3">
    <source>
        <dbReference type="Proteomes" id="UP001249851"/>
    </source>
</evidence>
<organism evidence="2 3">
    <name type="scientific">Acropora cervicornis</name>
    <name type="common">Staghorn coral</name>
    <dbReference type="NCBI Taxonomy" id="6130"/>
    <lineage>
        <taxon>Eukaryota</taxon>
        <taxon>Metazoa</taxon>
        <taxon>Cnidaria</taxon>
        <taxon>Anthozoa</taxon>
        <taxon>Hexacorallia</taxon>
        <taxon>Scleractinia</taxon>
        <taxon>Astrocoeniina</taxon>
        <taxon>Acroporidae</taxon>
        <taxon>Acropora</taxon>
    </lineage>
</organism>
<name>A0AAD9QC71_ACRCE</name>
<reference evidence="2" key="2">
    <citation type="journal article" date="2023" name="Science">
        <title>Genomic signatures of disease resistance in endangered staghorn corals.</title>
        <authorList>
            <person name="Vollmer S.V."/>
            <person name="Selwyn J.D."/>
            <person name="Despard B.A."/>
            <person name="Roesel C.L."/>
        </authorList>
    </citation>
    <scope>NUCLEOTIDE SEQUENCE</scope>
    <source>
        <strain evidence="2">K2</strain>
    </source>
</reference>
<dbReference type="Pfam" id="PF24764">
    <property type="entry name" value="rva_4"/>
    <property type="match status" value="1"/>
</dbReference>
<evidence type="ECO:0000259" key="1">
    <source>
        <dbReference type="Pfam" id="PF24764"/>
    </source>
</evidence>
<sequence length="315" mass="36323">MAGLNFGFRFITVLLVTGNVLQCIAVLPPYLPILQQGNAERGDIIESYFHLGMNYKEILLLIGLTHGFYPSMRQLKRILKSRGLGRRINRSDLQKVSRCIEMELRGSGSTIGYRQMTQRLSRVYGLCVDKDTVRNLLKILDPEENSFLYGKSCANQRIEAWWGTLRKGCIDWWIRLFKDMRDSGMFCDADVIQCECLKFCFMQVLRDELYKFAEQWNLHRMRPSTNVESPSGRPDILYFLPEINGARNLITVVSLDDVEIAEQRCCNRPPETGCTDEFCEFASVIMQEKNIEMPKTAEDAVILYSVLTDEIQKLL</sequence>